<dbReference type="PIRSF" id="PIRSF000545">
    <property type="entry name" value="Pantothenate_kin"/>
    <property type="match status" value="1"/>
</dbReference>
<proteinExistence type="inferred from homology"/>
<comment type="catalytic activity">
    <reaction evidence="1 14 15">
        <text>(R)-pantothenate + ATP = (R)-4'-phosphopantothenate + ADP + H(+)</text>
        <dbReference type="Rhea" id="RHEA:16373"/>
        <dbReference type="ChEBI" id="CHEBI:10986"/>
        <dbReference type="ChEBI" id="CHEBI:15378"/>
        <dbReference type="ChEBI" id="CHEBI:29032"/>
        <dbReference type="ChEBI" id="CHEBI:30616"/>
        <dbReference type="ChEBI" id="CHEBI:456216"/>
        <dbReference type="EC" id="2.7.1.33"/>
    </reaction>
</comment>
<dbReference type="NCBIfam" id="TIGR00554">
    <property type="entry name" value="panK_bact"/>
    <property type="match status" value="1"/>
</dbReference>
<evidence type="ECO:0000256" key="3">
    <source>
        <dbReference type="ARBA" id="ARBA00005225"/>
    </source>
</evidence>
<evidence type="ECO:0000256" key="14">
    <source>
        <dbReference type="HAMAP-Rule" id="MF_00215"/>
    </source>
</evidence>
<dbReference type="GO" id="GO:0015937">
    <property type="term" value="P:coenzyme A biosynthetic process"/>
    <property type="evidence" value="ECO:0007669"/>
    <property type="project" value="UniProtKB-UniRule"/>
</dbReference>
<comment type="subcellular location">
    <subcellularLocation>
        <location evidence="2 14 15">Cytoplasm</location>
    </subcellularLocation>
</comment>
<keyword evidence="9 14" id="KW-0547">Nucleotide-binding</keyword>
<protein>
    <recommendedName>
        <fullName evidence="6 14">Pantothenate kinase</fullName>
        <ecNumber evidence="5 14">2.7.1.33</ecNumber>
    </recommendedName>
    <alternativeName>
        <fullName evidence="13 14">Pantothenic acid kinase</fullName>
    </alternativeName>
</protein>
<dbReference type="InterPro" id="IPR027417">
    <property type="entry name" value="P-loop_NTPase"/>
</dbReference>
<dbReference type="Proteomes" id="UP000824156">
    <property type="component" value="Unassembled WGS sequence"/>
</dbReference>
<evidence type="ECO:0000313" key="17">
    <source>
        <dbReference type="EMBL" id="HIX54280.1"/>
    </source>
</evidence>
<dbReference type="InterPro" id="IPR006083">
    <property type="entry name" value="PRK/URK"/>
</dbReference>
<evidence type="ECO:0000256" key="6">
    <source>
        <dbReference type="ARBA" id="ARBA00015080"/>
    </source>
</evidence>
<evidence type="ECO:0000256" key="1">
    <source>
        <dbReference type="ARBA" id="ARBA00001206"/>
    </source>
</evidence>
<sequence>MAEANKTKKNVKANPFQSIKREVWKELNGKITLQLSQEQIKGLQALNEPLTMQEIEEVYFPLAHLLDIHRQEYLNLHHKTNIFFNKEERSLPFIIGIAGSVAVGKSTTARVLQKVLSFLPDRPKVELVTTDGFLYPNKKLVERSILNRKGFPESYNTRLLLKFLANMKSGDCYQEIPVYSHLEYDILTDEKQVIDYPDILIVEGINVLQVNSQAKKNSGVYVSDYFDYSIYVDAKEKNIRKWYVSRFETLRKTAFQNETSYFHKYANLNLMQSKSTALNIWKEINLPNLERNILPTRYRADMLLVKGKNHFVKEIKVRKI</sequence>
<evidence type="ECO:0000256" key="13">
    <source>
        <dbReference type="ARBA" id="ARBA00032866"/>
    </source>
</evidence>
<comment type="similarity">
    <text evidence="4 14 15">Belongs to the prokaryotic pantothenate kinase family.</text>
</comment>
<keyword evidence="7 14" id="KW-0963">Cytoplasm</keyword>
<dbReference type="GO" id="GO:0004594">
    <property type="term" value="F:pantothenate kinase activity"/>
    <property type="evidence" value="ECO:0007669"/>
    <property type="project" value="UniProtKB-UniRule"/>
</dbReference>
<dbReference type="GO" id="GO:0005737">
    <property type="term" value="C:cytoplasm"/>
    <property type="evidence" value="ECO:0007669"/>
    <property type="project" value="UniProtKB-SubCell"/>
</dbReference>
<keyword evidence="10 14" id="KW-0418">Kinase</keyword>
<evidence type="ECO:0000256" key="7">
    <source>
        <dbReference type="ARBA" id="ARBA00022490"/>
    </source>
</evidence>
<gene>
    <name evidence="14 17" type="primary">coaA</name>
    <name evidence="17" type="ORF">H9853_04590</name>
</gene>
<reference evidence="17" key="1">
    <citation type="journal article" date="2021" name="PeerJ">
        <title>Extensive microbial diversity within the chicken gut microbiome revealed by metagenomics and culture.</title>
        <authorList>
            <person name="Gilroy R."/>
            <person name="Ravi A."/>
            <person name="Getino M."/>
            <person name="Pursley I."/>
            <person name="Horton D.L."/>
            <person name="Alikhan N.F."/>
            <person name="Baker D."/>
            <person name="Gharbi K."/>
            <person name="Hall N."/>
            <person name="Watson M."/>
            <person name="Adriaenssens E.M."/>
            <person name="Foster-Nyarko E."/>
            <person name="Jarju S."/>
            <person name="Secka A."/>
            <person name="Antonio M."/>
            <person name="Oren A."/>
            <person name="Chaudhuri R.R."/>
            <person name="La Ragione R."/>
            <person name="Hildebrand F."/>
            <person name="Pallen M.J."/>
        </authorList>
    </citation>
    <scope>NUCLEOTIDE SEQUENCE</scope>
    <source>
        <strain evidence="17">1719</strain>
    </source>
</reference>
<feature type="binding site" evidence="14">
    <location>
        <begin position="99"/>
        <end position="106"/>
    </location>
    <ligand>
        <name>ATP</name>
        <dbReference type="ChEBI" id="CHEBI:30616"/>
    </ligand>
</feature>
<accession>A0A9D2AY77</accession>
<comment type="pathway">
    <text evidence="3 14 15">Cofactor biosynthesis; coenzyme A biosynthesis; CoA from (R)-pantothenate: step 1/5.</text>
</comment>
<evidence type="ECO:0000256" key="15">
    <source>
        <dbReference type="RuleBase" id="RU003530"/>
    </source>
</evidence>
<evidence type="ECO:0000256" key="2">
    <source>
        <dbReference type="ARBA" id="ARBA00004496"/>
    </source>
</evidence>
<dbReference type="Gene3D" id="3.40.50.300">
    <property type="entry name" value="P-loop containing nucleotide triphosphate hydrolases"/>
    <property type="match status" value="1"/>
</dbReference>
<name>A0A9D2AY77_9SPHI</name>
<dbReference type="InterPro" id="IPR004566">
    <property type="entry name" value="PanK"/>
</dbReference>
<dbReference type="PANTHER" id="PTHR10285">
    <property type="entry name" value="URIDINE KINASE"/>
    <property type="match status" value="1"/>
</dbReference>
<evidence type="ECO:0000256" key="4">
    <source>
        <dbReference type="ARBA" id="ARBA00006087"/>
    </source>
</evidence>
<dbReference type="AlphaFoldDB" id="A0A9D2AY77"/>
<evidence type="ECO:0000256" key="10">
    <source>
        <dbReference type="ARBA" id="ARBA00022777"/>
    </source>
</evidence>
<keyword evidence="11 14" id="KW-0067">ATP-binding</keyword>
<keyword evidence="12 14" id="KW-0173">Coenzyme A biosynthesis</keyword>
<dbReference type="SUPFAM" id="SSF52540">
    <property type="entry name" value="P-loop containing nucleoside triphosphate hydrolases"/>
    <property type="match status" value="1"/>
</dbReference>
<evidence type="ECO:0000259" key="16">
    <source>
        <dbReference type="Pfam" id="PF00485"/>
    </source>
</evidence>
<dbReference type="HAMAP" id="MF_00215">
    <property type="entry name" value="Pantothen_kinase_1"/>
    <property type="match status" value="1"/>
</dbReference>
<evidence type="ECO:0000256" key="8">
    <source>
        <dbReference type="ARBA" id="ARBA00022679"/>
    </source>
</evidence>
<dbReference type="GO" id="GO:0005524">
    <property type="term" value="F:ATP binding"/>
    <property type="evidence" value="ECO:0007669"/>
    <property type="project" value="UniProtKB-UniRule"/>
</dbReference>
<evidence type="ECO:0000256" key="11">
    <source>
        <dbReference type="ARBA" id="ARBA00022840"/>
    </source>
</evidence>
<evidence type="ECO:0000313" key="18">
    <source>
        <dbReference type="Proteomes" id="UP000824156"/>
    </source>
</evidence>
<reference evidence="17" key="2">
    <citation type="submission" date="2021-04" db="EMBL/GenBank/DDBJ databases">
        <authorList>
            <person name="Gilroy R."/>
        </authorList>
    </citation>
    <scope>NUCLEOTIDE SEQUENCE</scope>
    <source>
        <strain evidence="17">1719</strain>
    </source>
</reference>
<evidence type="ECO:0000256" key="5">
    <source>
        <dbReference type="ARBA" id="ARBA00012102"/>
    </source>
</evidence>
<dbReference type="EMBL" id="DXEZ01000128">
    <property type="protein sequence ID" value="HIX54280.1"/>
    <property type="molecule type" value="Genomic_DNA"/>
</dbReference>
<comment type="caution">
    <text evidence="17">The sequence shown here is derived from an EMBL/GenBank/DDBJ whole genome shotgun (WGS) entry which is preliminary data.</text>
</comment>
<dbReference type="EC" id="2.7.1.33" evidence="5 14"/>
<evidence type="ECO:0000256" key="9">
    <source>
        <dbReference type="ARBA" id="ARBA00022741"/>
    </source>
</evidence>
<keyword evidence="8 14" id="KW-0808">Transferase</keyword>
<feature type="domain" description="Phosphoribulokinase/uridine kinase" evidence="16">
    <location>
        <begin position="94"/>
        <end position="236"/>
    </location>
</feature>
<dbReference type="CDD" id="cd02025">
    <property type="entry name" value="PanK"/>
    <property type="match status" value="1"/>
</dbReference>
<dbReference type="Pfam" id="PF00485">
    <property type="entry name" value="PRK"/>
    <property type="match status" value="1"/>
</dbReference>
<organism evidence="17 18">
    <name type="scientific">Candidatus Sphingobacterium stercoripullorum</name>
    <dbReference type="NCBI Taxonomy" id="2838759"/>
    <lineage>
        <taxon>Bacteria</taxon>
        <taxon>Pseudomonadati</taxon>
        <taxon>Bacteroidota</taxon>
        <taxon>Sphingobacteriia</taxon>
        <taxon>Sphingobacteriales</taxon>
        <taxon>Sphingobacteriaceae</taxon>
        <taxon>Sphingobacterium</taxon>
    </lineage>
</organism>
<evidence type="ECO:0000256" key="12">
    <source>
        <dbReference type="ARBA" id="ARBA00022993"/>
    </source>
</evidence>